<gene>
    <name evidence="2" type="ORF">GWK47_044017</name>
</gene>
<feature type="compositionally biased region" description="Basic and acidic residues" evidence="1">
    <location>
        <begin position="171"/>
        <end position="188"/>
    </location>
</feature>
<accession>A0A8J5CYC6</accession>
<evidence type="ECO:0000313" key="3">
    <source>
        <dbReference type="Proteomes" id="UP000770661"/>
    </source>
</evidence>
<sequence length="200" mass="22100">MFQVAATFTGSFDEDCQVKSVPQSLLTLVAMILNGPNIKSQSVHARTRKRDQIEMLFDLGLSISYDRVMAISTSMGNRVCEQYHRDEVVCPPNLREGLFTTAAVDNIDHNPSSTTATDSFHGTGISLFQHPSLQNNGTDRREHSVLEQPSTTTTLSELPESYTCVRPLVLPRKDPPLPKADGPLKSDGQEITQALHQEYG</sequence>
<dbReference type="EMBL" id="JACEEZ010009171">
    <property type="protein sequence ID" value="KAG0722702.1"/>
    <property type="molecule type" value="Genomic_DNA"/>
</dbReference>
<keyword evidence="3" id="KW-1185">Reference proteome</keyword>
<dbReference type="AlphaFoldDB" id="A0A8J5CYC6"/>
<organism evidence="2 3">
    <name type="scientific">Chionoecetes opilio</name>
    <name type="common">Atlantic snow crab</name>
    <name type="synonym">Cancer opilio</name>
    <dbReference type="NCBI Taxonomy" id="41210"/>
    <lineage>
        <taxon>Eukaryota</taxon>
        <taxon>Metazoa</taxon>
        <taxon>Ecdysozoa</taxon>
        <taxon>Arthropoda</taxon>
        <taxon>Crustacea</taxon>
        <taxon>Multicrustacea</taxon>
        <taxon>Malacostraca</taxon>
        <taxon>Eumalacostraca</taxon>
        <taxon>Eucarida</taxon>
        <taxon>Decapoda</taxon>
        <taxon>Pleocyemata</taxon>
        <taxon>Brachyura</taxon>
        <taxon>Eubrachyura</taxon>
        <taxon>Majoidea</taxon>
        <taxon>Majidae</taxon>
        <taxon>Chionoecetes</taxon>
    </lineage>
</organism>
<name>A0A8J5CYC6_CHIOP</name>
<proteinExistence type="predicted"/>
<dbReference type="Proteomes" id="UP000770661">
    <property type="component" value="Unassembled WGS sequence"/>
</dbReference>
<evidence type="ECO:0000256" key="1">
    <source>
        <dbReference type="SAM" id="MobiDB-lite"/>
    </source>
</evidence>
<dbReference type="PANTHER" id="PTHR47018:SF1">
    <property type="entry name" value="TESMIN_TSO1-LIKE CXC DOMAIN-CONTAINING PROTEIN"/>
    <property type="match status" value="1"/>
</dbReference>
<feature type="region of interest" description="Disordered" evidence="1">
    <location>
        <begin position="169"/>
        <end position="200"/>
    </location>
</feature>
<reference evidence="2" key="1">
    <citation type="submission" date="2020-07" db="EMBL/GenBank/DDBJ databases">
        <title>The High-quality genome of the commercially important snow crab, Chionoecetes opilio.</title>
        <authorList>
            <person name="Jeong J.-H."/>
            <person name="Ryu S."/>
        </authorList>
    </citation>
    <scope>NUCLEOTIDE SEQUENCE</scope>
    <source>
        <strain evidence="2">MADBK_172401_WGS</strain>
        <tissue evidence="2">Digestive gland</tissue>
    </source>
</reference>
<evidence type="ECO:0000313" key="2">
    <source>
        <dbReference type="EMBL" id="KAG0722702.1"/>
    </source>
</evidence>
<comment type="caution">
    <text evidence="2">The sequence shown here is derived from an EMBL/GenBank/DDBJ whole genome shotgun (WGS) entry which is preliminary data.</text>
</comment>
<feature type="compositionally biased region" description="Polar residues" evidence="1">
    <location>
        <begin position="189"/>
        <end position="200"/>
    </location>
</feature>
<protein>
    <submittedName>
        <fullName evidence="2">Uncharacterized protein</fullName>
    </submittedName>
</protein>
<dbReference type="PANTHER" id="PTHR47018">
    <property type="entry name" value="CXC DOMAIN-CONTAINING PROTEIN-RELATED"/>
    <property type="match status" value="1"/>
</dbReference>